<keyword evidence="1 10" id="KW-0963">Cytoplasm</keyword>
<keyword evidence="9 10" id="KW-0511">Multifunctional enzyme</keyword>
<dbReference type="InterPro" id="IPR029063">
    <property type="entry name" value="SAM-dependent_MTases_sf"/>
</dbReference>
<comment type="caution">
    <text evidence="13">The sequence shown here is derived from an EMBL/GenBank/DDBJ whole genome shotgun (WGS) entry which is preliminary data.</text>
</comment>
<feature type="region of interest" description="tRNA (mnm(5)s(2)U34)-methyltransferase" evidence="10">
    <location>
        <begin position="1"/>
        <end position="248"/>
    </location>
</feature>
<evidence type="ECO:0000256" key="6">
    <source>
        <dbReference type="ARBA" id="ARBA00022694"/>
    </source>
</evidence>
<dbReference type="Pfam" id="PF01266">
    <property type="entry name" value="DAO"/>
    <property type="match status" value="1"/>
</dbReference>
<keyword evidence="14" id="KW-1185">Reference proteome</keyword>
<accession>A0A266Q462</accession>
<name>A0A266Q462_9GAMM</name>
<dbReference type="InterPro" id="IPR047785">
    <property type="entry name" value="tRNA_MNMC2"/>
</dbReference>
<dbReference type="PANTHER" id="PTHR13847">
    <property type="entry name" value="SARCOSINE DEHYDROGENASE-RELATED"/>
    <property type="match status" value="1"/>
</dbReference>
<dbReference type="NCBIfam" id="NF002481">
    <property type="entry name" value="PRK01747.1-2"/>
    <property type="match status" value="1"/>
</dbReference>
<keyword evidence="8 10" id="KW-0560">Oxidoreductase</keyword>
<dbReference type="GO" id="GO:0050660">
    <property type="term" value="F:flavin adenine dinucleotide binding"/>
    <property type="evidence" value="ECO:0007669"/>
    <property type="project" value="UniProtKB-UniRule"/>
</dbReference>
<evidence type="ECO:0000313" key="14">
    <source>
        <dbReference type="Proteomes" id="UP000216101"/>
    </source>
</evidence>
<dbReference type="InterPro" id="IPR036188">
    <property type="entry name" value="FAD/NAD-bd_sf"/>
</dbReference>
<dbReference type="HAMAP" id="MF_01102">
    <property type="entry name" value="MnmC"/>
    <property type="match status" value="1"/>
</dbReference>
<comment type="subcellular location">
    <subcellularLocation>
        <location evidence="10">Cytoplasm</location>
    </subcellularLocation>
</comment>
<evidence type="ECO:0000256" key="5">
    <source>
        <dbReference type="ARBA" id="ARBA00022691"/>
    </source>
</evidence>
<sequence>MTYTIHHAQLEWDEEGQPLSSAFGDVYFSRANGLEETRHVFLQHNQLAERWHALSAGDHFIIAETGFGSGLNFLAAWDLWLRSAPTTAQLHFVTVEKFPLAKADLQRALSLWPELAELSTQLTAAYPVFVGTGIHRLRFMDGRITLTLIINDAALGFQQLLATSHPLFADCCAKVDAWFLDGFAPSKNPQMWSDELFTAIGQLSKPGTTAATFSAAGIVKQGLKLAGFTLQKVPGFGRKREMLKAIQNEPFVLPVSDLALARSYSPFPVPWTIAEQHTPLAGAKQALIIGGGLAGCTSARALAERGWQVTLIERHAQLAQEASGNPQGVLYAKLSPKQEAQAEFNLSALQFALGFYQSRWAQIGAQCGVLQLAHSESERQLQQQLHNRFAQASPLVEFVSAAQASALAGVPLQHAGLYFPQAGWINPRRLCESLVDHPAIRIISQCDAANLTCDDQQWQVRNTSGDVIAQAPVAIIANARDAKQFTYTSALPINAIRGQITYLPATATSQPLASVICSEGYIAPAEQGVHCTGATFNLKDDERGLRTTDHQTNLDNLREPLASIYTDWQALALDKLGGRVAFRCTLPDYLPLVGPVAHEQAMRERFAPLRKNARAPVHLPGCYHAGLYINIGHGSRGLAYTPLCAELLAAQINNEVLPLPRNLANALNPARFLIRNLVKNKP</sequence>
<dbReference type="Proteomes" id="UP000216101">
    <property type="component" value="Unassembled WGS sequence"/>
</dbReference>
<dbReference type="EC" id="2.1.1.61" evidence="10"/>
<feature type="region of interest" description="FAD-dependent cmnm(5)s(2)U34 oxidoreductase" evidence="10">
    <location>
        <begin position="289"/>
        <end position="682"/>
    </location>
</feature>
<dbReference type="PANTHER" id="PTHR13847:SF283">
    <property type="entry name" value="TRNA 5-METHYLAMINOMETHYL-2-THIOURIDINE BIOSYNTHESIS BIFUNCTIONAL PROTEIN MNMC"/>
    <property type="match status" value="1"/>
</dbReference>
<evidence type="ECO:0000256" key="1">
    <source>
        <dbReference type="ARBA" id="ARBA00022490"/>
    </source>
</evidence>
<evidence type="ECO:0000256" key="7">
    <source>
        <dbReference type="ARBA" id="ARBA00022827"/>
    </source>
</evidence>
<dbReference type="EMBL" id="NHNI01000002">
    <property type="protein sequence ID" value="OZY84622.1"/>
    <property type="molecule type" value="Genomic_DNA"/>
</dbReference>
<keyword evidence="6 10" id="KW-0819">tRNA processing</keyword>
<comment type="cofactor">
    <cofactor evidence="10">
        <name>FAD</name>
        <dbReference type="ChEBI" id="CHEBI:57692"/>
    </cofactor>
</comment>
<gene>
    <name evidence="10" type="primary">mnmC</name>
    <name evidence="13" type="ORF">CBP51_15720</name>
</gene>
<dbReference type="InterPro" id="IPR023032">
    <property type="entry name" value="tRNA_MAMT_biosynth_bifunc_MnmC"/>
</dbReference>
<dbReference type="GO" id="GO:0005737">
    <property type="term" value="C:cytoplasm"/>
    <property type="evidence" value="ECO:0007669"/>
    <property type="project" value="UniProtKB-SubCell"/>
</dbReference>
<dbReference type="AlphaFoldDB" id="A0A266Q462"/>
<reference evidence="14" key="1">
    <citation type="submission" date="2017-05" db="EMBL/GenBank/DDBJ databases">
        <authorList>
            <person name="Barney B.M."/>
        </authorList>
    </citation>
    <scope>NUCLEOTIDE SEQUENCE [LARGE SCALE GENOMIC DNA]</scope>
    <source>
        <strain evidence="14">PSBB022</strain>
    </source>
</reference>
<dbReference type="InterPro" id="IPR008471">
    <property type="entry name" value="MnmC-like_methylTransf"/>
</dbReference>
<evidence type="ECO:0000313" key="13">
    <source>
        <dbReference type="EMBL" id="OZY84622.1"/>
    </source>
</evidence>
<comment type="catalytic activity">
    <reaction evidence="10">
        <text>5-aminomethyl-2-thiouridine(34) in tRNA + S-adenosyl-L-methionine = 5-methylaminomethyl-2-thiouridine(34) in tRNA + S-adenosyl-L-homocysteine + H(+)</text>
        <dbReference type="Rhea" id="RHEA:19569"/>
        <dbReference type="Rhea" id="RHEA-COMP:10195"/>
        <dbReference type="Rhea" id="RHEA-COMP:10197"/>
        <dbReference type="ChEBI" id="CHEBI:15378"/>
        <dbReference type="ChEBI" id="CHEBI:57856"/>
        <dbReference type="ChEBI" id="CHEBI:59789"/>
        <dbReference type="ChEBI" id="CHEBI:74454"/>
        <dbReference type="ChEBI" id="CHEBI:74455"/>
        <dbReference type="EC" id="2.1.1.61"/>
    </reaction>
</comment>
<dbReference type="Gene3D" id="3.50.50.60">
    <property type="entry name" value="FAD/NAD(P)-binding domain"/>
    <property type="match status" value="1"/>
</dbReference>
<comment type="similarity">
    <text evidence="10">In the N-terminal section; belongs to the methyltransferase superfamily. tRNA (mnm(5)s(2)U34)-methyltransferase family.</text>
</comment>
<evidence type="ECO:0000256" key="3">
    <source>
        <dbReference type="ARBA" id="ARBA00022630"/>
    </source>
</evidence>
<dbReference type="NCBIfam" id="TIGR03197">
    <property type="entry name" value="MnmC_Cterm"/>
    <property type="match status" value="1"/>
</dbReference>
<organism evidence="13 14">
    <name type="scientific">Cellvibrio mixtus</name>
    <dbReference type="NCBI Taxonomy" id="39650"/>
    <lineage>
        <taxon>Bacteria</taxon>
        <taxon>Pseudomonadati</taxon>
        <taxon>Pseudomonadota</taxon>
        <taxon>Gammaproteobacteria</taxon>
        <taxon>Cellvibrionales</taxon>
        <taxon>Cellvibrionaceae</taxon>
        <taxon>Cellvibrio</taxon>
    </lineage>
</organism>
<evidence type="ECO:0000256" key="9">
    <source>
        <dbReference type="ARBA" id="ARBA00023268"/>
    </source>
</evidence>
<dbReference type="Gene3D" id="3.40.50.150">
    <property type="entry name" value="Vaccinia Virus protein VP39"/>
    <property type="match status" value="1"/>
</dbReference>
<dbReference type="RefSeq" id="WP_094985662.1">
    <property type="nucleotide sequence ID" value="NZ_NHNI01000002.1"/>
</dbReference>
<dbReference type="GO" id="GO:0032259">
    <property type="term" value="P:methylation"/>
    <property type="evidence" value="ECO:0007669"/>
    <property type="project" value="UniProtKB-KW"/>
</dbReference>
<evidence type="ECO:0000259" key="11">
    <source>
        <dbReference type="Pfam" id="PF01266"/>
    </source>
</evidence>
<keyword evidence="4 10" id="KW-0808">Transferase</keyword>
<dbReference type="InterPro" id="IPR006076">
    <property type="entry name" value="FAD-dep_OxRdtase"/>
</dbReference>
<keyword evidence="3 10" id="KW-0285">Flavoprotein</keyword>
<dbReference type="InterPro" id="IPR017610">
    <property type="entry name" value="tRNA_S-uridine_synth_MnmC_C"/>
</dbReference>
<dbReference type="NCBIfam" id="NF033855">
    <property type="entry name" value="tRNA_MNMC2"/>
    <property type="match status" value="1"/>
</dbReference>
<dbReference type="GO" id="GO:0002098">
    <property type="term" value="P:tRNA wobble uridine modification"/>
    <property type="evidence" value="ECO:0007669"/>
    <property type="project" value="TreeGrafter"/>
</dbReference>
<comment type="function">
    <text evidence="10">Catalyzes the last two steps in the biosynthesis of 5-methylaminomethyl-2-thiouridine (mnm(5)s(2)U) at the wobble position (U34) in tRNA. Catalyzes the FAD-dependent demodification of cmnm(5)s(2)U34 to nm(5)s(2)U34, followed by the transfer of a methyl group from S-adenosyl-L-methionine to nm(5)s(2)U34, to form mnm(5)s(2)U34.</text>
</comment>
<keyword evidence="5 10" id="KW-0949">S-adenosyl-L-methionine</keyword>
<comment type="similarity">
    <text evidence="10">In the C-terminal section; belongs to the DAO family.</text>
</comment>
<feature type="domain" description="FAD dependent oxidoreductase" evidence="11">
    <location>
        <begin position="286"/>
        <end position="650"/>
    </location>
</feature>
<evidence type="ECO:0000256" key="10">
    <source>
        <dbReference type="HAMAP-Rule" id="MF_01102"/>
    </source>
</evidence>
<evidence type="ECO:0000259" key="12">
    <source>
        <dbReference type="Pfam" id="PF05430"/>
    </source>
</evidence>
<dbReference type="EC" id="1.5.-.-" evidence="10"/>
<dbReference type="Pfam" id="PF05430">
    <property type="entry name" value="Methyltransf_30"/>
    <property type="match status" value="1"/>
</dbReference>
<evidence type="ECO:0000256" key="8">
    <source>
        <dbReference type="ARBA" id="ARBA00023002"/>
    </source>
</evidence>
<keyword evidence="7 10" id="KW-0274">FAD</keyword>
<dbReference type="Gene3D" id="3.30.9.10">
    <property type="entry name" value="D-Amino Acid Oxidase, subunit A, domain 2"/>
    <property type="match status" value="1"/>
</dbReference>
<dbReference type="SUPFAM" id="SSF51905">
    <property type="entry name" value="FAD/NAD(P)-binding domain"/>
    <property type="match status" value="1"/>
</dbReference>
<protein>
    <recommendedName>
        <fullName evidence="10">tRNA 5-methylaminomethyl-2-thiouridine biosynthesis bifunctional protein MnmC</fullName>
        <shortName evidence="10">tRNA mnm(5)s(2)U biosynthesis bifunctional protein</shortName>
    </recommendedName>
    <domain>
        <recommendedName>
            <fullName evidence="10">tRNA (mnm(5)s(2)U34)-methyltransferase</fullName>
            <ecNumber evidence="10">2.1.1.61</ecNumber>
        </recommendedName>
    </domain>
    <domain>
        <recommendedName>
            <fullName evidence="10">FAD-dependent cmnm(5)s(2)U34 oxidoreductase</fullName>
            <ecNumber evidence="10">1.5.-.-</ecNumber>
        </recommendedName>
    </domain>
</protein>
<dbReference type="GO" id="GO:0004808">
    <property type="term" value="F:tRNA (5-methylaminomethyl-2-thiouridylate)(34)-methyltransferase activity"/>
    <property type="evidence" value="ECO:0007669"/>
    <property type="project" value="UniProtKB-EC"/>
</dbReference>
<evidence type="ECO:0000256" key="2">
    <source>
        <dbReference type="ARBA" id="ARBA00022603"/>
    </source>
</evidence>
<evidence type="ECO:0000256" key="4">
    <source>
        <dbReference type="ARBA" id="ARBA00022679"/>
    </source>
</evidence>
<keyword evidence="2 10" id="KW-0489">Methyltransferase</keyword>
<feature type="domain" description="MnmC-like methyltransferase" evidence="12">
    <location>
        <begin position="113"/>
        <end position="247"/>
    </location>
</feature>
<proteinExistence type="inferred from homology"/>
<dbReference type="GO" id="GO:0016645">
    <property type="term" value="F:oxidoreductase activity, acting on the CH-NH group of donors"/>
    <property type="evidence" value="ECO:0007669"/>
    <property type="project" value="InterPro"/>
</dbReference>